<sequence>MSFQVVEPGQLIRSLLTQNAPVVALLGYVEAGESKYRIYPLRAPQGTPFPYVCYQVISQNADTSASCDLDDTARVQLSLFTQTYTEVCTLSQACRKALHRQRVDSVTIDLDQQLDHYSDPALCYFRTQDYLLEGLES</sequence>
<protein>
    <submittedName>
        <fullName evidence="1">DUF3168 domain-containing protein</fullName>
    </submittedName>
</protein>
<dbReference type="AlphaFoldDB" id="A0A558BT24"/>
<evidence type="ECO:0000313" key="1">
    <source>
        <dbReference type="EMBL" id="TVT39633.1"/>
    </source>
</evidence>
<reference evidence="1 2" key="1">
    <citation type="submission" date="2019-07" db="EMBL/GenBank/DDBJ databases">
        <title>Hymenobacter sp. straun FUR1 Genome sequencing and assembly.</title>
        <authorList>
            <person name="Chhetri G."/>
        </authorList>
    </citation>
    <scope>NUCLEOTIDE SEQUENCE [LARGE SCALE GENOMIC DNA]</scope>
    <source>
        <strain evidence="1 2">Fur1</strain>
    </source>
</reference>
<name>A0A558BT24_9BACT</name>
<dbReference type="EMBL" id="VMRJ01000004">
    <property type="protein sequence ID" value="TVT39633.1"/>
    <property type="molecule type" value="Genomic_DNA"/>
</dbReference>
<proteinExistence type="predicted"/>
<gene>
    <name evidence="1" type="ORF">FNT36_18500</name>
</gene>
<dbReference type="InterPro" id="IPR053745">
    <property type="entry name" value="Viral_Tail_Comp_sf"/>
</dbReference>
<dbReference type="OrthoDB" id="7950654at2"/>
<dbReference type="Gene3D" id="3.30.2000.30">
    <property type="match status" value="1"/>
</dbReference>
<keyword evidence="2" id="KW-1185">Reference proteome</keyword>
<dbReference type="Pfam" id="PF11367">
    <property type="entry name" value="Tail_completion_gp17"/>
    <property type="match status" value="1"/>
</dbReference>
<dbReference type="InterPro" id="IPR021508">
    <property type="entry name" value="Gp17-like"/>
</dbReference>
<dbReference type="Proteomes" id="UP000317624">
    <property type="component" value="Unassembled WGS sequence"/>
</dbReference>
<accession>A0A558BT24</accession>
<comment type="caution">
    <text evidence="1">The sequence shown here is derived from an EMBL/GenBank/DDBJ whole genome shotgun (WGS) entry which is preliminary data.</text>
</comment>
<organism evidence="1 2">
    <name type="scientific">Hymenobacter setariae</name>
    <dbReference type="NCBI Taxonomy" id="2594794"/>
    <lineage>
        <taxon>Bacteria</taxon>
        <taxon>Pseudomonadati</taxon>
        <taxon>Bacteroidota</taxon>
        <taxon>Cytophagia</taxon>
        <taxon>Cytophagales</taxon>
        <taxon>Hymenobacteraceae</taxon>
        <taxon>Hymenobacter</taxon>
    </lineage>
</organism>
<evidence type="ECO:0000313" key="2">
    <source>
        <dbReference type="Proteomes" id="UP000317624"/>
    </source>
</evidence>